<proteinExistence type="predicted"/>
<dbReference type="EMBL" id="LWBS01000022">
    <property type="protein sequence ID" value="OAP96885.1"/>
    <property type="molecule type" value="Genomic_DNA"/>
</dbReference>
<comment type="caution">
    <text evidence="1">The sequence shown here is derived from an EMBL/GenBank/DDBJ whole genome shotgun (WGS) entry which is preliminary data.</text>
</comment>
<sequence>MSTFVDIKPGQWVLAFDEPYGPHTHEMPEHLEMFCKRGGGWESHRVSEIFHVYEVTDVKPKPYHPRTYTIGQSVTHPHAYFKERQYRGNVIAVGTKEKMIDLRDRLFEIGEQTDDRIEAEMYRRIEKFAGREYAKAERKIHRLLPHHFRSEP</sequence>
<dbReference type="AlphaFoldDB" id="A0A179BZW9"/>
<reference evidence="1" key="1">
    <citation type="submission" date="2016-04" db="EMBL/GenBank/DDBJ databases">
        <title>Fast-growing isolate from the root nodules of Vavilovia formosa.</title>
        <authorList>
            <person name="Kimeklis A."/>
            <person name="Safronova V."/>
            <person name="Belimov A."/>
            <person name="Andronov E."/>
        </authorList>
    </citation>
    <scope>NUCLEOTIDE SEQUENCE [LARGE SCALE GENOMIC DNA]</scope>
    <source>
        <strain evidence="1">Vaf-46</strain>
    </source>
</reference>
<protein>
    <submittedName>
        <fullName evidence="1">Uncharacterized protein</fullName>
    </submittedName>
</protein>
<name>A0A179BZW9_RHILE</name>
<organism evidence="1">
    <name type="scientific">Rhizobium leguminosarum</name>
    <dbReference type="NCBI Taxonomy" id="384"/>
    <lineage>
        <taxon>Bacteria</taxon>
        <taxon>Pseudomonadati</taxon>
        <taxon>Pseudomonadota</taxon>
        <taxon>Alphaproteobacteria</taxon>
        <taxon>Hyphomicrobiales</taxon>
        <taxon>Rhizobiaceae</taxon>
        <taxon>Rhizobium/Agrobacterium group</taxon>
        <taxon>Rhizobium</taxon>
    </lineage>
</organism>
<gene>
    <name evidence="1" type="ORF">A4U53_11915</name>
</gene>
<evidence type="ECO:0000313" key="1">
    <source>
        <dbReference type="EMBL" id="OAP96885.1"/>
    </source>
</evidence>
<accession>A0A179BZW9</accession>